<reference evidence="1 2" key="1">
    <citation type="submission" date="2010-08" db="EMBL/GenBank/DDBJ databases">
        <title>Complete sequence of Gallionella capsiferriformans ES-2.</title>
        <authorList>
            <consortium name="US DOE Joint Genome Institute"/>
            <person name="Lucas S."/>
            <person name="Copeland A."/>
            <person name="Lapidus A."/>
            <person name="Cheng J.-F."/>
            <person name="Bruce D."/>
            <person name="Goodwin L."/>
            <person name="Pitluck S."/>
            <person name="Chertkov O."/>
            <person name="Davenport K.W."/>
            <person name="Detter J.C."/>
            <person name="Han C."/>
            <person name="Tapia R."/>
            <person name="Land M."/>
            <person name="Hauser L."/>
            <person name="Chang Y.-J."/>
            <person name="Jeffries C."/>
            <person name="Kyrpides N."/>
            <person name="Ivanova N."/>
            <person name="Mikhailova N."/>
            <person name="Shelobolina E.S."/>
            <person name="Picardal F."/>
            <person name="Roden E."/>
            <person name="Emerson D."/>
            <person name="Woyke T."/>
        </authorList>
    </citation>
    <scope>NUCLEOTIDE SEQUENCE [LARGE SCALE GENOMIC DNA]</scope>
    <source>
        <strain evidence="1 2">ES-2</strain>
    </source>
</reference>
<proteinExistence type="predicted"/>
<gene>
    <name evidence="1" type="ordered locus">Galf_0990</name>
</gene>
<dbReference type="EMBL" id="CP002159">
    <property type="protein sequence ID" value="ADL55021.1"/>
    <property type="molecule type" value="Genomic_DNA"/>
</dbReference>
<protein>
    <submittedName>
        <fullName evidence="1">Uncharacterized protein</fullName>
    </submittedName>
</protein>
<dbReference type="RefSeq" id="WP_013292961.1">
    <property type="nucleotide sequence ID" value="NC_014394.1"/>
</dbReference>
<organism evidence="1 2">
    <name type="scientific">Gallionella capsiferriformans (strain ES-2)</name>
    <name type="common">Gallionella ferruginea capsiferriformans (strain ES-2)</name>
    <dbReference type="NCBI Taxonomy" id="395494"/>
    <lineage>
        <taxon>Bacteria</taxon>
        <taxon>Pseudomonadati</taxon>
        <taxon>Pseudomonadota</taxon>
        <taxon>Betaproteobacteria</taxon>
        <taxon>Nitrosomonadales</taxon>
        <taxon>Gallionellaceae</taxon>
        <taxon>Gallionella</taxon>
    </lineage>
</organism>
<name>D9SES4_GALCS</name>
<dbReference type="AlphaFoldDB" id="D9SES4"/>
<evidence type="ECO:0000313" key="1">
    <source>
        <dbReference type="EMBL" id="ADL55021.1"/>
    </source>
</evidence>
<dbReference type="HOGENOM" id="CLU_2301285_0_0_4"/>
<dbReference type="Proteomes" id="UP000001235">
    <property type="component" value="Chromosome"/>
</dbReference>
<dbReference type="eggNOG" id="ENOG50332R3">
    <property type="taxonomic scope" value="Bacteria"/>
</dbReference>
<evidence type="ECO:0000313" key="2">
    <source>
        <dbReference type="Proteomes" id="UP000001235"/>
    </source>
</evidence>
<accession>D9SES4</accession>
<dbReference type="STRING" id="395494.Galf_0990"/>
<sequence>MGFSKEPTDYNKTALSDLQSAWAVLRDAVVNDFSFPNSDTLLFYIDEAMSLEFVKNLKMMKELLLLICNIASQSAPEEIIKLAEMVREGLEDVFSAIAEGEKLYQR</sequence>
<dbReference type="KEGG" id="gca:Galf_0990"/>
<keyword evidence="2" id="KW-1185">Reference proteome</keyword>